<dbReference type="InterPro" id="IPR000551">
    <property type="entry name" value="MerR-type_HTH_dom"/>
</dbReference>
<keyword evidence="4" id="KW-1185">Reference proteome</keyword>
<dbReference type="OrthoDB" id="9802944at2"/>
<dbReference type="CDD" id="cd01109">
    <property type="entry name" value="HTH_YyaN"/>
    <property type="match status" value="1"/>
</dbReference>
<dbReference type="PANTHER" id="PTHR30204">
    <property type="entry name" value="REDOX-CYCLING DRUG-SENSING TRANSCRIPTIONAL ACTIVATOR SOXR"/>
    <property type="match status" value="1"/>
</dbReference>
<evidence type="ECO:0000313" key="3">
    <source>
        <dbReference type="EMBL" id="OZM70699.1"/>
    </source>
</evidence>
<accession>A0A263CXI5</accession>
<dbReference type="InParanoid" id="A0A263CXI5"/>
<dbReference type="GO" id="GO:0003677">
    <property type="term" value="F:DNA binding"/>
    <property type="evidence" value="ECO:0007669"/>
    <property type="project" value="UniProtKB-KW"/>
</dbReference>
<dbReference type="PANTHER" id="PTHR30204:SF98">
    <property type="entry name" value="HTH-TYPE TRANSCRIPTIONAL REGULATOR ADHR"/>
    <property type="match status" value="1"/>
</dbReference>
<dbReference type="AlphaFoldDB" id="A0A263CXI5"/>
<dbReference type="EMBL" id="NKYE01000018">
    <property type="protein sequence ID" value="OZM70699.1"/>
    <property type="molecule type" value="Genomic_DNA"/>
</dbReference>
<name>A0A263CXI5_9PSEU</name>
<dbReference type="GO" id="GO:0003700">
    <property type="term" value="F:DNA-binding transcription factor activity"/>
    <property type="evidence" value="ECO:0007669"/>
    <property type="project" value="InterPro"/>
</dbReference>
<dbReference type="Proteomes" id="UP000242444">
    <property type="component" value="Unassembled WGS sequence"/>
</dbReference>
<dbReference type="RefSeq" id="WP_094865116.1">
    <property type="nucleotide sequence ID" value="NZ_NKYE01000018.1"/>
</dbReference>
<dbReference type="FunCoup" id="A0A263CXI5">
    <property type="interactions" value="9"/>
</dbReference>
<comment type="caution">
    <text evidence="3">The sequence shown here is derived from an EMBL/GenBank/DDBJ whole genome shotgun (WGS) entry which is preliminary data.</text>
</comment>
<dbReference type="SUPFAM" id="SSF46955">
    <property type="entry name" value="Putative DNA-binding domain"/>
    <property type="match status" value="1"/>
</dbReference>
<reference evidence="3 4" key="1">
    <citation type="submission" date="2017-07" db="EMBL/GenBank/DDBJ databases">
        <title>Amycolatopsis antarcticus sp. nov., isolated from the surface of an Antarcticus brown macroalga.</title>
        <authorList>
            <person name="Wang J."/>
            <person name="Leiva S."/>
            <person name="Huang J."/>
            <person name="Huang Y."/>
        </authorList>
    </citation>
    <scope>NUCLEOTIDE SEQUENCE [LARGE SCALE GENOMIC DNA]</scope>
    <source>
        <strain evidence="3 4">AU-G6</strain>
    </source>
</reference>
<feature type="domain" description="HTH merR-type" evidence="2">
    <location>
        <begin position="10"/>
        <end position="80"/>
    </location>
</feature>
<dbReference type="PROSITE" id="PS00552">
    <property type="entry name" value="HTH_MERR_1"/>
    <property type="match status" value="1"/>
</dbReference>
<proteinExistence type="predicted"/>
<evidence type="ECO:0000313" key="4">
    <source>
        <dbReference type="Proteomes" id="UP000242444"/>
    </source>
</evidence>
<gene>
    <name evidence="3" type="ORF">CFN78_23800</name>
</gene>
<sequence length="142" mass="16002">MTIDAQQQETFTIGEVAERTGLSVHALRYYERQDLLVGPVQRTSGGRRIYTAVDIDWLQICVKLRESGMPLADLARFAALVRQGSGNEDERLKLLDEHRQHIEAQIHALEECRALIEWKVGVYSKHLRAGTATGLWDPGHGP</sequence>
<organism evidence="3 4">
    <name type="scientific">Amycolatopsis antarctica</name>
    <dbReference type="NCBI Taxonomy" id="1854586"/>
    <lineage>
        <taxon>Bacteria</taxon>
        <taxon>Bacillati</taxon>
        <taxon>Actinomycetota</taxon>
        <taxon>Actinomycetes</taxon>
        <taxon>Pseudonocardiales</taxon>
        <taxon>Pseudonocardiaceae</taxon>
        <taxon>Amycolatopsis</taxon>
    </lineage>
</organism>
<evidence type="ECO:0000256" key="1">
    <source>
        <dbReference type="ARBA" id="ARBA00023125"/>
    </source>
</evidence>
<dbReference type="PROSITE" id="PS50937">
    <property type="entry name" value="HTH_MERR_2"/>
    <property type="match status" value="1"/>
</dbReference>
<keyword evidence="1" id="KW-0238">DNA-binding</keyword>
<protein>
    <submittedName>
        <fullName evidence="3">MerR family transcriptional regulator</fullName>
    </submittedName>
</protein>
<dbReference type="SMART" id="SM00422">
    <property type="entry name" value="HTH_MERR"/>
    <property type="match status" value="1"/>
</dbReference>
<evidence type="ECO:0000259" key="2">
    <source>
        <dbReference type="PROSITE" id="PS50937"/>
    </source>
</evidence>
<dbReference type="Pfam" id="PF13411">
    <property type="entry name" value="MerR_1"/>
    <property type="match status" value="1"/>
</dbReference>
<dbReference type="Gene3D" id="1.10.1660.10">
    <property type="match status" value="1"/>
</dbReference>
<dbReference type="InterPro" id="IPR009061">
    <property type="entry name" value="DNA-bd_dom_put_sf"/>
</dbReference>
<dbReference type="InterPro" id="IPR047057">
    <property type="entry name" value="MerR_fam"/>
</dbReference>